<dbReference type="InterPro" id="IPR013078">
    <property type="entry name" value="His_Pase_superF_clade-1"/>
</dbReference>
<dbReference type="Pfam" id="PF00300">
    <property type="entry name" value="His_Phos_1"/>
    <property type="match status" value="1"/>
</dbReference>
<dbReference type="EMBL" id="FOXU01000002">
    <property type="protein sequence ID" value="SFQ31279.1"/>
    <property type="molecule type" value="Genomic_DNA"/>
</dbReference>
<sequence length="199" mass="22896">MDNAIVVTLIRHLPTQANRDKKYIGWTDEPILAGLKTKNIACETNEIIGSDLIRCKQTAAQLFSGVPYTDNANFRECSFGDWENKTYNDLKEEASYRKWLDNPLQLAPPNGESMQTMENRVLQAFLEAFEKLEEPVIITHGGPIRFLLTKFASVEKNFWDWEVPHGSMITMYWADKKAVLEGTRCTSFSVEHLMENERM</sequence>
<organism evidence="1 2">
    <name type="scientific">Psychrobacillus psychrotolerans</name>
    <dbReference type="NCBI Taxonomy" id="126156"/>
    <lineage>
        <taxon>Bacteria</taxon>
        <taxon>Bacillati</taxon>
        <taxon>Bacillota</taxon>
        <taxon>Bacilli</taxon>
        <taxon>Bacillales</taxon>
        <taxon>Bacillaceae</taxon>
        <taxon>Psychrobacillus</taxon>
    </lineage>
</organism>
<dbReference type="OrthoDB" id="9783269at2"/>
<name>A0A1I5XH30_9BACI</name>
<dbReference type="RefSeq" id="WP_093535803.1">
    <property type="nucleotide sequence ID" value="NZ_FOXU01000002.1"/>
</dbReference>
<reference evidence="2" key="1">
    <citation type="submission" date="2016-10" db="EMBL/GenBank/DDBJ databases">
        <authorList>
            <person name="Varghese N."/>
            <person name="Submissions S."/>
        </authorList>
    </citation>
    <scope>NUCLEOTIDE SEQUENCE [LARGE SCALE GENOMIC DNA]</scope>
    <source>
        <strain evidence="2">DSM 11706</strain>
    </source>
</reference>
<protein>
    <submittedName>
        <fullName evidence="1">Alpha-ribazole phosphatase</fullName>
    </submittedName>
</protein>
<dbReference type="Proteomes" id="UP000198734">
    <property type="component" value="Unassembled WGS sequence"/>
</dbReference>
<dbReference type="SMART" id="SM00855">
    <property type="entry name" value="PGAM"/>
    <property type="match status" value="1"/>
</dbReference>
<dbReference type="SUPFAM" id="SSF53254">
    <property type="entry name" value="Phosphoglycerate mutase-like"/>
    <property type="match status" value="1"/>
</dbReference>
<proteinExistence type="predicted"/>
<accession>A0A1I5XH30</accession>
<dbReference type="CDD" id="cd07067">
    <property type="entry name" value="HP_PGM_like"/>
    <property type="match status" value="1"/>
</dbReference>
<dbReference type="InterPro" id="IPR029033">
    <property type="entry name" value="His_PPase_superfam"/>
</dbReference>
<evidence type="ECO:0000313" key="2">
    <source>
        <dbReference type="Proteomes" id="UP000198734"/>
    </source>
</evidence>
<dbReference type="STRING" id="126156.SAMN05421670_1514"/>
<keyword evidence="2" id="KW-1185">Reference proteome</keyword>
<dbReference type="AlphaFoldDB" id="A0A1I5XH30"/>
<evidence type="ECO:0000313" key="1">
    <source>
        <dbReference type="EMBL" id="SFQ31279.1"/>
    </source>
</evidence>
<dbReference type="Gene3D" id="3.40.50.1240">
    <property type="entry name" value="Phosphoglycerate mutase-like"/>
    <property type="match status" value="1"/>
</dbReference>
<gene>
    <name evidence="1" type="ORF">SAMN05421670_1514</name>
</gene>